<feature type="disulfide bond" evidence="4">
    <location>
        <begin position="757"/>
        <end position="775"/>
    </location>
</feature>
<dbReference type="InterPro" id="IPR000859">
    <property type="entry name" value="CUB_dom"/>
</dbReference>
<dbReference type="SUPFAM" id="SSF49854">
    <property type="entry name" value="Spermadhesin, CUB domain"/>
    <property type="match status" value="2"/>
</dbReference>
<dbReference type="SMART" id="SM00137">
    <property type="entry name" value="MAM"/>
    <property type="match status" value="1"/>
</dbReference>
<dbReference type="SMART" id="SM00192">
    <property type="entry name" value="LDLa"/>
    <property type="match status" value="4"/>
</dbReference>
<dbReference type="Pfam" id="PF00431">
    <property type="entry name" value="CUB"/>
    <property type="match status" value="2"/>
</dbReference>
<feature type="disulfide bond" evidence="4">
    <location>
        <begin position="769"/>
        <end position="784"/>
    </location>
</feature>
<evidence type="ECO:0000259" key="7">
    <source>
        <dbReference type="PROSITE" id="PS50060"/>
    </source>
</evidence>
<dbReference type="InterPro" id="IPR013320">
    <property type="entry name" value="ConA-like_dom_sf"/>
</dbReference>
<dbReference type="Pfam" id="PF00057">
    <property type="entry name" value="Ldl_recept_a"/>
    <property type="match status" value="4"/>
</dbReference>
<evidence type="ECO:0000256" key="4">
    <source>
        <dbReference type="PROSITE-ProRule" id="PRU00124"/>
    </source>
</evidence>
<feature type="disulfide bond" evidence="4">
    <location>
        <begin position="157"/>
        <end position="172"/>
    </location>
</feature>
<evidence type="ECO:0000259" key="6">
    <source>
        <dbReference type="PROSITE" id="PS01180"/>
    </source>
</evidence>
<dbReference type="InterPro" id="IPR002172">
    <property type="entry name" value="LDrepeatLR_classA_rpt"/>
</dbReference>
<feature type="disulfide bond" evidence="4">
    <location>
        <begin position="909"/>
        <end position="921"/>
    </location>
</feature>
<protein>
    <submittedName>
        <fullName evidence="9">OVCH1 protein</fullName>
    </submittedName>
</protein>
<keyword evidence="1 4" id="KW-1015">Disulfide bond</keyword>
<comment type="caution">
    <text evidence="3">Lacks conserved residue(s) required for the propagation of feature annotation.</text>
</comment>
<dbReference type="PROSITE" id="PS01209">
    <property type="entry name" value="LDLRA_1"/>
    <property type="match status" value="4"/>
</dbReference>
<dbReference type="AlphaFoldDB" id="A0A8K0F0Z2"/>
<dbReference type="EMBL" id="OV696694">
    <property type="protein sequence ID" value="CAH1274045.1"/>
    <property type="molecule type" value="Genomic_DNA"/>
</dbReference>
<accession>A0A8K0F0Z2</accession>
<evidence type="ECO:0000313" key="9">
    <source>
        <dbReference type="EMBL" id="CAH1274045.1"/>
    </source>
</evidence>
<evidence type="ECO:0000256" key="3">
    <source>
        <dbReference type="PROSITE-ProRule" id="PRU00059"/>
    </source>
</evidence>
<dbReference type="Gene3D" id="2.40.10.10">
    <property type="entry name" value="Trypsin-like serine proteases"/>
    <property type="match status" value="1"/>
</dbReference>
<dbReference type="PRINTS" id="PR00261">
    <property type="entry name" value="LDLRECEPTOR"/>
</dbReference>
<dbReference type="PROSITE" id="PS01180">
    <property type="entry name" value="CUB"/>
    <property type="match status" value="2"/>
</dbReference>
<dbReference type="InterPro" id="IPR001254">
    <property type="entry name" value="Trypsin_dom"/>
</dbReference>
<dbReference type="GO" id="GO:0016020">
    <property type="term" value="C:membrane"/>
    <property type="evidence" value="ECO:0007669"/>
    <property type="project" value="InterPro"/>
</dbReference>
<dbReference type="InterPro" id="IPR035914">
    <property type="entry name" value="Sperma_CUB_dom_sf"/>
</dbReference>
<dbReference type="InterPro" id="IPR043504">
    <property type="entry name" value="Peptidase_S1_PA_chymotrypsin"/>
</dbReference>
<dbReference type="PROSITE" id="PS50240">
    <property type="entry name" value="TRYPSIN_DOM"/>
    <property type="match status" value="1"/>
</dbReference>
<dbReference type="CDD" id="cd00041">
    <property type="entry name" value="CUB"/>
    <property type="match status" value="2"/>
</dbReference>
<gene>
    <name evidence="9" type="primary">OVCH1</name>
    <name evidence="9" type="ORF">BLAG_LOCUS25181</name>
</gene>
<dbReference type="GO" id="GO:0004252">
    <property type="term" value="F:serine-type endopeptidase activity"/>
    <property type="evidence" value="ECO:0007669"/>
    <property type="project" value="InterPro"/>
</dbReference>
<evidence type="ECO:0000256" key="1">
    <source>
        <dbReference type="ARBA" id="ARBA00023157"/>
    </source>
</evidence>
<proteinExistence type="predicted"/>
<dbReference type="PROSITE" id="PS50060">
    <property type="entry name" value="MAM_2"/>
    <property type="match status" value="3"/>
</dbReference>
<dbReference type="Pfam" id="PF00089">
    <property type="entry name" value="Trypsin"/>
    <property type="match status" value="1"/>
</dbReference>
<feature type="disulfide bond" evidence="4">
    <location>
        <begin position="362"/>
        <end position="374"/>
    </location>
</feature>
<dbReference type="FunFam" id="4.10.400.10:FF:000065">
    <property type="entry name" value="Transmembrane protease serine 7"/>
    <property type="match status" value="1"/>
</dbReference>
<dbReference type="SUPFAM" id="SSF49899">
    <property type="entry name" value="Concanavalin A-like lectins/glucanases"/>
    <property type="match status" value="1"/>
</dbReference>
<feature type="disulfide bond" evidence="4">
    <location>
        <begin position="369"/>
        <end position="387"/>
    </location>
</feature>
<dbReference type="SUPFAM" id="SSF57424">
    <property type="entry name" value="LDL receptor-like module"/>
    <property type="match status" value="4"/>
</dbReference>
<name>A0A8K0F0Z2_BRALA</name>
<dbReference type="SMART" id="SM00020">
    <property type="entry name" value="Tryp_SPc"/>
    <property type="match status" value="1"/>
</dbReference>
<dbReference type="Gene3D" id="2.60.120.290">
    <property type="entry name" value="Spermadhesin, CUB domain"/>
    <property type="match status" value="2"/>
</dbReference>
<reference evidence="9" key="1">
    <citation type="submission" date="2022-01" db="EMBL/GenBank/DDBJ databases">
        <authorList>
            <person name="Braso-Vives M."/>
        </authorList>
    </citation>
    <scope>NUCLEOTIDE SEQUENCE</scope>
</reference>
<dbReference type="Gene3D" id="4.10.400.10">
    <property type="entry name" value="Low-density Lipoprotein Receptor"/>
    <property type="match status" value="4"/>
</dbReference>
<sequence length="1101" mass="119299">MPVTPPPPTPPPPPPGVNCGNPTVLDGNFGSFASPGYPSKYPNNAECSWKISVNTSEAIAIRFNAFDLQDARYGSCFRDYLAIYDGSNTSAPLLARLCGSSALTIFTTYRKAFVVFQTDWSVTKSGFYANFTAHKRACRPDQFQCNNSLCIPLSVKCNRHADCLDWSDETNCTIDPIVWEPFNFTYDNSCTSCDGQRFVRPSNYTYGGRILYVGAVLCSPTQYKIFLSDNITGTFRNIGDSSGRGEDHCELVGASSDPPSSALDPDYRTCSGIGYWRSNRGNAFNYGAIGWINGYRDFGRWYRCGVTIPEDQDEDGWRCDFDGDQCNSMRTDSGSFRWIRHNGSTPSSSTGPSADHTGGSACRPDQFQCNNSQCVPLSARCNRHADCLDWSDEANCPIDTMVWEPFNFTYDNSCTSCDGERFVRPSSYTYGGRILYVGVVLCSPTQYKIFLSDNITGTFRNIGDRSGHGQDHCELVGASSDPPSSSLDPDYRTCGGIGPDDWKCDFDASQCNTMTTASGSFRWIRRSGRTPSSSTGPSADHTDGSAYEDRDEDGWRCDFDADQCNSMTSAPGSFRWIRRSGWTPSSYTGPSADHTNGSGYYMYTEADFGSPGATASLTLPIIRSDGQHCLRWFYHMYGSDMGTLKVYVSQPQYPDMLVWTRSGNQGNKWIHAATPIFTNTSVLQLVDLTSSSVTIRSVYHSQRGATVMLTVRIGVTKQTVIRFEGVRGWSSSSDMAIDDVVVTSGPCLACAPNQFTCFDGSCVSSNLTCDGNSDCFDGSDESFCGYTSGCANPSVLTGSSGNFTSPGYPGNYPNNARCSWLITVSSDKIVDIRFTAFNLESASGCRYDALAVHDGPNATAPVIATLCGSSAGSVSTTGNSAFLVFRSDGSVTTSGFFAAFTAEDPPHTCSPDEFTCWNGDCINMTLTCDGTRDCAGGSDEIYCVNVGSKCGVPAIQPTFPIARIVGGNAARPGSWPWQVYLLRYGSFHCGGSLIHPLWVLTAAHCVVNDLSSSSYNVILGKYNKSGSITDPTEQRLPVSQVISHSGYSTNPTNKDLALLKLARPVTLNQHVWPVCIVSGPGADPPAGTNCVITGWGTTQGK</sequence>
<dbReference type="InterPro" id="IPR036055">
    <property type="entry name" value="LDL_receptor-like_sf"/>
</dbReference>
<feature type="domain" description="MAM" evidence="7">
    <location>
        <begin position="555"/>
        <end position="749"/>
    </location>
</feature>
<dbReference type="FunFam" id="2.40.10.10:FF:000181">
    <property type="entry name" value="Chymotrypsinogen A"/>
    <property type="match status" value="1"/>
</dbReference>
<dbReference type="PANTHER" id="PTHR24252:SF7">
    <property type="entry name" value="HYALIN"/>
    <property type="match status" value="1"/>
</dbReference>
<feature type="domain" description="Peptidase S1" evidence="8">
    <location>
        <begin position="964"/>
        <end position="1101"/>
    </location>
</feature>
<feature type="domain" description="CUB" evidence="6">
    <location>
        <begin position="790"/>
        <end position="903"/>
    </location>
</feature>
<dbReference type="InterPro" id="IPR049109">
    <property type="entry name" value="TARSH/FNDC1_C"/>
</dbReference>
<dbReference type="Gene3D" id="2.60.120.200">
    <property type="match status" value="1"/>
</dbReference>
<dbReference type="OrthoDB" id="6022136at2759"/>
<feature type="domain" description="MAM" evidence="7">
    <location>
        <begin position="502"/>
        <end position="554"/>
    </location>
</feature>
<dbReference type="Proteomes" id="UP000838412">
    <property type="component" value="Chromosome 9"/>
</dbReference>
<feature type="domain" description="MAM" evidence="7">
    <location>
        <begin position="317"/>
        <end position="367"/>
    </location>
</feature>
<dbReference type="Pfam" id="PF00629">
    <property type="entry name" value="MAM"/>
    <property type="match status" value="1"/>
</dbReference>
<dbReference type="InterPro" id="IPR009003">
    <property type="entry name" value="Peptidase_S1_PA"/>
</dbReference>
<dbReference type="PANTHER" id="PTHR24252">
    <property type="entry name" value="ACROSIN-RELATED"/>
    <property type="match status" value="1"/>
</dbReference>
<feature type="disulfide bond" evidence="4">
    <location>
        <begin position="928"/>
        <end position="943"/>
    </location>
</feature>
<keyword evidence="2" id="KW-0325">Glycoprotein</keyword>
<evidence type="ECO:0000313" key="10">
    <source>
        <dbReference type="Proteomes" id="UP000838412"/>
    </source>
</evidence>
<dbReference type="GO" id="GO:0006508">
    <property type="term" value="P:proteolysis"/>
    <property type="evidence" value="ECO:0007669"/>
    <property type="project" value="InterPro"/>
</dbReference>
<dbReference type="Pfam" id="PF21731">
    <property type="entry name" value="TARSH_C"/>
    <property type="match status" value="2"/>
</dbReference>
<dbReference type="PROSITE" id="PS00134">
    <property type="entry name" value="TRYPSIN_HIS"/>
    <property type="match status" value="1"/>
</dbReference>
<dbReference type="InterPro" id="IPR018114">
    <property type="entry name" value="TRYPSIN_HIS"/>
</dbReference>
<evidence type="ECO:0000259" key="8">
    <source>
        <dbReference type="PROSITE" id="PS50240"/>
    </source>
</evidence>
<feature type="region of interest" description="Disordered" evidence="5">
    <location>
        <begin position="340"/>
        <end position="359"/>
    </location>
</feature>
<dbReference type="InterPro" id="IPR023415">
    <property type="entry name" value="LDLR_class-A_CS"/>
</dbReference>
<dbReference type="InterPro" id="IPR000998">
    <property type="entry name" value="MAM_dom"/>
</dbReference>
<dbReference type="SMART" id="SM00042">
    <property type="entry name" value="CUB"/>
    <property type="match status" value="2"/>
</dbReference>
<dbReference type="FunFam" id="2.60.120.290:FF:000013">
    <property type="entry name" value="Membrane frizzled-related protein"/>
    <property type="match status" value="2"/>
</dbReference>
<evidence type="ECO:0000256" key="5">
    <source>
        <dbReference type="SAM" id="MobiDB-lite"/>
    </source>
</evidence>
<feature type="disulfide bond" evidence="4">
    <location>
        <begin position="381"/>
        <end position="396"/>
    </location>
</feature>
<feature type="disulfide bond" evidence="4">
    <location>
        <begin position="916"/>
        <end position="934"/>
    </location>
</feature>
<feature type="domain" description="CUB" evidence="6">
    <location>
        <begin position="19"/>
        <end position="134"/>
    </location>
</feature>
<feature type="disulfide bond" evidence="4">
    <location>
        <begin position="138"/>
        <end position="150"/>
    </location>
</feature>
<feature type="disulfide bond" evidence="4">
    <location>
        <begin position="750"/>
        <end position="762"/>
    </location>
</feature>
<feature type="compositionally biased region" description="Low complexity" evidence="5">
    <location>
        <begin position="529"/>
        <end position="538"/>
    </location>
</feature>
<feature type="region of interest" description="Disordered" evidence="5">
    <location>
        <begin position="525"/>
        <end position="552"/>
    </location>
</feature>
<keyword evidence="10" id="KW-1185">Reference proteome</keyword>
<feature type="disulfide bond" evidence="4">
    <location>
        <begin position="145"/>
        <end position="163"/>
    </location>
</feature>
<feature type="compositionally biased region" description="Low complexity" evidence="5">
    <location>
        <begin position="343"/>
        <end position="353"/>
    </location>
</feature>
<organism evidence="9 10">
    <name type="scientific">Branchiostoma lanceolatum</name>
    <name type="common">Common lancelet</name>
    <name type="synonym">Amphioxus lanceolatum</name>
    <dbReference type="NCBI Taxonomy" id="7740"/>
    <lineage>
        <taxon>Eukaryota</taxon>
        <taxon>Metazoa</taxon>
        <taxon>Chordata</taxon>
        <taxon>Cephalochordata</taxon>
        <taxon>Leptocardii</taxon>
        <taxon>Amphioxiformes</taxon>
        <taxon>Branchiostomatidae</taxon>
        <taxon>Branchiostoma</taxon>
    </lineage>
</organism>
<dbReference type="PROSITE" id="PS50068">
    <property type="entry name" value="LDLRA_2"/>
    <property type="match status" value="4"/>
</dbReference>
<evidence type="ECO:0000256" key="2">
    <source>
        <dbReference type="ARBA" id="ARBA00023180"/>
    </source>
</evidence>
<dbReference type="CDD" id="cd00190">
    <property type="entry name" value="Tryp_SPc"/>
    <property type="match status" value="1"/>
</dbReference>
<dbReference type="SUPFAM" id="SSF50494">
    <property type="entry name" value="Trypsin-like serine proteases"/>
    <property type="match status" value="1"/>
</dbReference>
<dbReference type="CDD" id="cd06263">
    <property type="entry name" value="MAM"/>
    <property type="match status" value="1"/>
</dbReference>
<dbReference type="CDD" id="cd00112">
    <property type="entry name" value="LDLa"/>
    <property type="match status" value="4"/>
</dbReference>